<feature type="chain" id="PRO_5005513409" description="Co/Zn/Cd efflux system membrane fusion protein" evidence="2">
    <location>
        <begin position="20"/>
        <end position="111"/>
    </location>
</feature>
<dbReference type="Gene3D" id="2.40.50.320">
    <property type="entry name" value="Copper binding periplasmic protein CusF"/>
    <property type="match status" value="1"/>
</dbReference>
<feature type="signal peptide" evidence="2">
    <location>
        <begin position="1"/>
        <end position="19"/>
    </location>
</feature>
<evidence type="ECO:0008006" key="5">
    <source>
        <dbReference type="Google" id="ProtNLM"/>
    </source>
</evidence>
<gene>
    <name evidence="3" type="ORF">ISF6_3446</name>
</gene>
<sequence length="111" mass="11893">MKTIAMAALLVVLSAPALAQQKAEDHSAHHPAAAASAADMTEGEIRKVDKDAKKLTIKHGEIKNLDMPPMTMVFQVKDAGVLDKVKVGDKVRFVVQKSDTGFVITDIQAAK</sequence>
<protein>
    <recommendedName>
        <fullName evidence="5">Co/Zn/Cd efflux system membrane fusion protein</fullName>
    </recommendedName>
</protein>
<dbReference type="InterPro" id="IPR042230">
    <property type="entry name" value="CusF_sf"/>
</dbReference>
<dbReference type="AlphaFoldDB" id="A0A0K8NVQ7"/>
<name>A0A0K8NVQ7_PISS1</name>
<accession>A0A0K8NVQ7</accession>
<reference evidence="4" key="1">
    <citation type="submission" date="2015-07" db="EMBL/GenBank/DDBJ databases">
        <title>Discovery of a poly(ethylene terephthalate assimilation.</title>
        <authorList>
            <person name="Yoshida S."/>
            <person name="Hiraga K."/>
            <person name="Takehana T."/>
            <person name="Taniguchi I."/>
            <person name="Yamaji H."/>
            <person name="Maeda Y."/>
            <person name="Toyohara K."/>
            <person name="Miyamoto K."/>
            <person name="Kimura Y."/>
            <person name="Oda K."/>
        </authorList>
    </citation>
    <scope>NUCLEOTIDE SEQUENCE [LARGE SCALE GENOMIC DNA]</scope>
    <source>
        <strain evidence="4">NBRC 110686 / TISTR 2288 / 201-F6</strain>
    </source>
</reference>
<feature type="region of interest" description="Disordered" evidence="1">
    <location>
        <begin position="21"/>
        <end position="42"/>
    </location>
</feature>
<dbReference type="EMBL" id="BBYR01000005">
    <property type="protein sequence ID" value="GAP34020.1"/>
    <property type="molecule type" value="Genomic_DNA"/>
</dbReference>
<proteinExistence type="predicted"/>
<reference evidence="3 4" key="2">
    <citation type="journal article" date="2016" name="Science">
        <title>A bacterium that degrades and assimilates poly(ethylene terephthalate).</title>
        <authorList>
            <person name="Yoshida S."/>
            <person name="Hiraga K."/>
            <person name="Takehana T."/>
            <person name="Taniguchi I."/>
            <person name="Yamaji H."/>
            <person name="Maeda Y."/>
            <person name="Toyohara K."/>
            <person name="Miyamoto K."/>
            <person name="Kimura Y."/>
            <person name="Oda K."/>
        </authorList>
    </citation>
    <scope>NUCLEOTIDE SEQUENCE [LARGE SCALE GENOMIC DNA]</scope>
    <source>
        <strain evidence="4">NBRC 110686 / TISTR 2288 / 201-F6</strain>
    </source>
</reference>
<keyword evidence="2" id="KW-0732">Signal</keyword>
<comment type="caution">
    <text evidence="3">The sequence shown here is derived from an EMBL/GenBank/DDBJ whole genome shotgun (WGS) entry which is preliminary data.</text>
</comment>
<dbReference type="InterPro" id="IPR021647">
    <property type="entry name" value="CusF_Ec"/>
</dbReference>
<dbReference type="RefSeq" id="WP_054018174.1">
    <property type="nucleotide sequence ID" value="NZ_BBYR01000005.1"/>
</dbReference>
<dbReference type="STRING" id="1547922.ISF6_3446"/>
<dbReference type="Pfam" id="PF11604">
    <property type="entry name" value="CusF_Ec"/>
    <property type="match status" value="1"/>
</dbReference>
<dbReference type="OrthoDB" id="9180744at2"/>
<evidence type="ECO:0000256" key="2">
    <source>
        <dbReference type="SAM" id="SignalP"/>
    </source>
</evidence>
<dbReference type="Proteomes" id="UP000037660">
    <property type="component" value="Unassembled WGS sequence"/>
</dbReference>
<keyword evidence="4" id="KW-1185">Reference proteome</keyword>
<evidence type="ECO:0000256" key="1">
    <source>
        <dbReference type="SAM" id="MobiDB-lite"/>
    </source>
</evidence>
<organism evidence="3 4">
    <name type="scientific">Piscinibacter sakaiensis</name>
    <name type="common">Ideonella sakaiensis</name>
    <dbReference type="NCBI Taxonomy" id="1547922"/>
    <lineage>
        <taxon>Bacteria</taxon>
        <taxon>Pseudomonadati</taxon>
        <taxon>Pseudomonadota</taxon>
        <taxon>Betaproteobacteria</taxon>
        <taxon>Burkholderiales</taxon>
        <taxon>Sphaerotilaceae</taxon>
        <taxon>Piscinibacter</taxon>
    </lineage>
</organism>
<evidence type="ECO:0000313" key="4">
    <source>
        <dbReference type="Proteomes" id="UP000037660"/>
    </source>
</evidence>
<evidence type="ECO:0000313" key="3">
    <source>
        <dbReference type="EMBL" id="GAP34020.1"/>
    </source>
</evidence>